<dbReference type="OrthoDB" id="2015333at2759"/>
<feature type="region of interest" description="Disordered" evidence="17">
    <location>
        <begin position="497"/>
        <end position="526"/>
    </location>
</feature>
<dbReference type="GO" id="GO:0016197">
    <property type="term" value="P:endosomal transport"/>
    <property type="evidence" value="ECO:0007669"/>
    <property type="project" value="TreeGrafter"/>
</dbReference>
<feature type="region of interest" description="Disordered" evidence="17">
    <location>
        <begin position="985"/>
        <end position="1029"/>
    </location>
</feature>
<feature type="region of interest" description="Disordered" evidence="17">
    <location>
        <begin position="1047"/>
        <end position="1406"/>
    </location>
</feature>
<feature type="compositionally biased region" description="Low complexity" evidence="17">
    <location>
        <begin position="238"/>
        <end position="248"/>
    </location>
</feature>
<feature type="compositionally biased region" description="Polar residues" evidence="17">
    <location>
        <begin position="165"/>
        <end position="183"/>
    </location>
</feature>
<dbReference type="SMART" id="SM00054">
    <property type="entry name" value="EFh"/>
    <property type="match status" value="2"/>
</dbReference>
<feature type="compositionally biased region" description="Polar residues" evidence="17">
    <location>
        <begin position="1147"/>
        <end position="1166"/>
    </location>
</feature>
<dbReference type="FunFam" id="1.10.238.10:FF:000349">
    <property type="entry name" value="Actin cytoskeleton-regulatory complex protein PAN1"/>
    <property type="match status" value="1"/>
</dbReference>
<evidence type="ECO:0000256" key="13">
    <source>
        <dbReference type="ARBA" id="ARBA00023054"/>
    </source>
</evidence>
<dbReference type="PANTHER" id="PTHR11216:SF173">
    <property type="entry name" value="ACTIN CYTOSKELETON-REGULATORY COMPLEX PROTEIN PAN1"/>
    <property type="match status" value="1"/>
</dbReference>
<keyword evidence="14" id="KW-0472">Membrane</keyword>
<organism evidence="20 21">
    <name type="scientific">Lachancea meyersii CBS 8951</name>
    <dbReference type="NCBI Taxonomy" id="1266667"/>
    <lineage>
        <taxon>Eukaryota</taxon>
        <taxon>Fungi</taxon>
        <taxon>Dikarya</taxon>
        <taxon>Ascomycota</taxon>
        <taxon>Saccharomycotina</taxon>
        <taxon>Saccharomycetes</taxon>
        <taxon>Saccharomycetales</taxon>
        <taxon>Saccharomycetaceae</taxon>
        <taxon>Lachancea</taxon>
    </lineage>
</organism>
<feature type="domain" description="EF-hand" evidence="19">
    <location>
        <begin position="662"/>
        <end position="697"/>
    </location>
</feature>
<evidence type="ECO:0000256" key="11">
    <source>
        <dbReference type="ARBA" id="ARBA00022753"/>
    </source>
</evidence>
<keyword evidence="16" id="KW-0206">Cytoskeleton</keyword>
<feature type="compositionally biased region" description="Polar residues" evidence="17">
    <location>
        <begin position="98"/>
        <end position="118"/>
    </location>
</feature>
<feature type="compositionally biased region" description="Polar residues" evidence="17">
    <location>
        <begin position="220"/>
        <end position="237"/>
    </location>
</feature>
<feature type="region of interest" description="Disordered" evidence="17">
    <location>
        <begin position="143"/>
        <end position="251"/>
    </location>
</feature>
<name>A0A1G4JUP0_9SACH</name>
<feature type="compositionally biased region" description="Basic and acidic residues" evidence="17">
    <location>
        <begin position="732"/>
        <end position="750"/>
    </location>
</feature>
<feature type="compositionally biased region" description="Polar residues" evidence="17">
    <location>
        <begin position="1018"/>
        <end position="1029"/>
    </location>
</feature>
<dbReference type="GO" id="GO:0006897">
    <property type="term" value="P:endocytosis"/>
    <property type="evidence" value="ECO:0007669"/>
    <property type="project" value="UniProtKB-KW"/>
</dbReference>
<feature type="compositionally biased region" description="Polar residues" evidence="17">
    <location>
        <begin position="190"/>
        <end position="200"/>
    </location>
</feature>
<comment type="subcellular location">
    <subcellularLocation>
        <location evidence="3">Cell membrane</location>
        <topology evidence="3">Peripheral membrane protein</topology>
        <orientation evidence="3">Cytoplasmic side</orientation>
    </subcellularLocation>
    <subcellularLocation>
        <location evidence="2">Cytoplasm</location>
        <location evidence="2">Cytoskeleton</location>
        <location evidence="2">Actin patch</location>
    </subcellularLocation>
    <subcellularLocation>
        <location evidence="1">Endosome membrane</location>
        <topology evidence="1">Peripheral membrane protein</topology>
        <orientation evidence="1">Cytoplasmic side</orientation>
    </subcellularLocation>
</comment>
<evidence type="ECO:0000256" key="2">
    <source>
        <dbReference type="ARBA" id="ARBA00004134"/>
    </source>
</evidence>
<evidence type="ECO:0000256" key="1">
    <source>
        <dbReference type="ARBA" id="ARBA00004125"/>
    </source>
</evidence>
<evidence type="ECO:0000256" key="15">
    <source>
        <dbReference type="ARBA" id="ARBA00023203"/>
    </source>
</evidence>
<keyword evidence="21" id="KW-1185">Reference proteome</keyword>
<proteinExistence type="inferred from homology"/>
<dbReference type="PANTHER" id="PTHR11216">
    <property type="entry name" value="EH DOMAIN"/>
    <property type="match status" value="1"/>
</dbReference>
<evidence type="ECO:0000256" key="4">
    <source>
        <dbReference type="ARBA" id="ARBA00009351"/>
    </source>
</evidence>
<evidence type="ECO:0000256" key="12">
    <source>
        <dbReference type="ARBA" id="ARBA00022837"/>
    </source>
</evidence>
<dbReference type="EMBL" id="LT598477">
    <property type="protein sequence ID" value="SCU94689.1"/>
    <property type="molecule type" value="Genomic_DNA"/>
</dbReference>
<evidence type="ECO:0000259" key="18">
    <source>
        <dbReference type="PROSITE" id="PS50031"/>
    </source>
</evidence>
<feature type="compositionally biased region" description="Low complexity" evidence="17">
    <location>
        <begin position="767"/>
        <end position="782"/>
    </location>
</feature>
<dbReference type="InterPro" id="IPR011992">
    <property type="entry name" value="EF-hand-dom_pair"/>
</dbReference>
<evidence type="ECO:0000256" key="8">
    <source>
        <dbReference type="ARBA" id="ARBA00022490"/>
    </source>
</evidence>
<keyword evidence="8" id="KW-0963">Cytoplasm</keyword>
<feature type="domain" description="EH" evidence="18">
    <location>
        <begin position="629"/>
        <end position="718"/>
    </location>
</feature>
<keyword evidence="12" id="KW-0106">Calcium</keyword>
<feature type="compositionally biased region" description="Polar residues" evidence="17">
    <location>
        <begin position="46"/>
        <end position="60"/>
    </location>
</feature>
<feature type="compositionally biased region" description="Polar residues" evidence="17">
    <location>
        <begin position="1"/>
        <end position="25"/>
    </location>
</feature>
<keyword evidence="11" id="KW-0967">Endosome</keyword>
<dbReference type="PROSITE" id="PS50031">
    <property type="entry name" value="EH"/>
    <property type="match status" value="2"/>
</dbReference>
<feature type="domain" description="EH" evidence="18">
    <location>
        <begin position="313"/>
        <end position="391"/>
    </location>
</feature>
<evidence type="ECO:0000313" key="21">
    <source>
        <dbReference type="Proteomes" id="UP000191144"/>
    </source>
</evidence>
<gene>
    <name evidence="20" type="ORF">LAME_0F08658G</name>
</gene>
<sequence>MFNPYQVQGPDQAQNQGNVFNQQASGFYPGGGQQQQQQQQPPPLNQRPTTEFGNLQQNVPASFGFQQQPQQQQSLPNYSNNRPMYSSATGFGGMQTGFEGNQPQNQSMGNNSVQPQSTGFYSQQNTLQLQQTGQFAQQVPRTSFFNNQNPNQSQTTFSQQQQNTGLFQQPVASQQSAPLQYQRASFPDQHASQTQSTGYYPQQQPQQQIQPQATGFLYHQQMSSPSQPLQAQQTNLYPQQAQPVQPQQTGFYSQQALKPLQPQQTGFYSQNFQEPVKPLKPNATGFVNSFANNGVNDDIKIPTMRLSFMTANDQAKFETLFRSSVPRGSNTISGDACRNILMRSGVSPSQLAKIWTLCDTSKAGELLFPEFALAMHLVNEVIQGDSVPFELSTKTKNEVASFVDAINFSIARSGEESVAQPPKTPFDNLTLGVQNLQPQPTGAMPQTSFGSQLQAQNTQGYLDPQSTGYLPQTSFGQILQSQPTGGYLQNQFTGQFQQPASTGQLQGQSTGGYLQPQTTGFMPQTSFNQPLQSQLTGIATLQPQNTGSLNRLNSVLTGQPPAQQSGQANFAGASFLQSQATGYLPPSNFNPTAPLSAQKTGYGRNELYNQANMFNKFTQDDSDSLTNEEKSLFYKMFDTYDSQKKGLMGSDIAVEIFRKSGLNRSDLEHIWNLCDTNNSGQLNKQEFALGMHLVYRRLNGNELPNRLPTSLVPSSTQILNSVKSQLKNDTASSRKEPTKIDGFSFKHDDNEILPSSRNRRRTQTGKAGASGDSASAVSAAASKEPEQSFHSSQSAGRNDGRAIEDLKRKILALPPHRSASRNDTNEVSAQLRGKFQVLTSKVPQLLREISEINNQITMAKIELYRQRNPSSLVGTGRNGEITDDDRRKAKSKALLASRMAALTGKPSVGADVDQQEQRYNEEVASIKSQNTTNQSIIEDIQLSIFEIAAAVDSALEGKARTSGKQYEKWELGIGVDPQVSNFLSKLKPKVSSPPGSHAKSSNAKAASSSSFADSPSAPVQSPHSTSGNTAAYLKEQAQRKMKERLAKLGMEKNDPEPAQRKYNPEELDRSEEDEEVRKLTEQLNALKAKRKGGNTNAPPSQLSVSPVPAPNVQTAYPSKVDIQPEIEPSRDSTMMADERNKHLENVTPATEPTSRVTHESVPSKTAESIPKEAVSSQPASSNAKRNPFGIPHTASVSSTPTGGRNPFFKPSQSSTSSFDAKAAEAQRRVQRGLDNNDDDWSDDNDDHEKSNAHAQAPSVPAPAPVATAPVTSTPVAPAPAAPTLVAPAPVAPAPVAPAPVAPAIADAPPVPIAPPLPQVVSNPATYAPPVPIAPPLPSIGSIPTSGAAETPGLSSNALHEGAGDDGERSDDDLSIPDSVDSFNDALPVQQEGSVPPSGIPPPPALT</sequence>
<dbReference type="Pfam" id="PF08226">
    <property type="entry name" value="DUF1720"/>
    <property type="match status" value="2"/>
</dbReference>
<evidence type="ECO:0000256" key="3">
    <source>
        <dbReference type="ARBA" id="ARBA00004413"/>
    </source>
</evidence>
<evidence type="ECO:0000256" key="17">
    <source>
        <dbReference type="SAM" id="MobiDB-lite"/>
    </source>
</evidence>
<keyword evidence="7" id="KW-1003">Cell membrane</keyword>
<feature type="compositionally biased region" description="Low complexity" evidence="17">
    <location>
        <begin position="996"/>
        <end position="1017"/>
    </location>
</feature>
<dbReference type="Gene3D" id="1.10.238.10">
    <property type="entry name" value="EF-hand"/>
    <property type="match status" value="2"/>
</dbReference>
<keyword evidence="15" id="KW-0009">Actin-binding</keyword>
<feature type="compositionally biased region" description="Pro residues" evidence="17">
    <location>
        <begin position="1308"/>
        <end position="1317"/>
    </location>
</feature>
<dbReference type="PROSITE" id="PS00018">
    <property type="entry name" value="EF_HAND_1"/>
    <property type="match status" value="1"/>
</dbReference>
<evidence type="ECO:0000256" key="9">
    <source>
        <dbReference type="ARBA" id="ARBA00022583"/>
    </source>
</evidence>
<dbReference type="InterPro" id="IPR000261">
    <property type="entry name" value="EH_dom"/>
</dbReference>
<evidence type="ECO:0000256" key="7">
    <source>
        <dbReference type="ARBA" id="ARBA00022475"/>
    </source>
</evidence>
<dbReference type="SUPFAM" id="SSF47473">
    <property type="entry name" value="EF-hand"/>
    <property type="match status" value="2"/>
</dbReference>
<feature type="compositionally biased region" description="Acidic residues" evidence="17">
    <location>
        <begin position="1235"/>
        <end position="1245"/>
    </location>
</feature>
<dbReference type="PROSITE" id="PS50222">
    <property type="entry name" value="EF_HAND_2"/>
    <property type="match status" value="1"/>
</dbReference>
<accession>A0A1G4JUP0</accession>
<feature type="compositionally biased region" description="Polar residues" evidence="17">
    <location>
        <begin position="516"/>
        <end position="526"/>
    </location>
</feature>
<feature type="compositionally biased region" description="Low complexity" evidence="17">
    <location>
        <begin position="143"/>
        <end position="164"/>
    </location>
</feature>
<dbReference type="GO" id="GO:0005509">
    <property type="term" value="F:calcium ion binding"/>
    <property type="evidence" value="ECO:0007669"/>
    <property type="project" value="InterPro"/>
</dbReference>
<feature type="compositionally biased region" description="Pro residues" evidence="17">
    <location>
        <begin position="1397"/>
        <end position="1406"/>
    </location>
</feature>
<dbReference type="GO" id="GO:0005886">
    <property type="term" value="C:plasma membrane"/>
    <property type="evidence" value="ECO:0007669"/>
    <property type="project" value="UniProtKB-SubCell"/>
</dbReference>
<feature type="compositionally biased region" description="Polar residues" evidence="17">
    <location>
        <begin position="74"/>
        <end position="89"/>
    </location>
</feature>
<evidence type="ECO:0000256" key="10">
    <source>
        <dbReference type="ARBA" id="ARBA00022737"/>
    </source>
</evidence>
<dbReference type="GO" id="GO:0010008">
    <property type="term" value="C:endosome membrane"/>
    <property type="evidence" value="ECO:0007669"/>
    <property type="project" value="UniProtKB-SubCell"/>
</dbReference>
<dbReference type="GO" id="GO:0030479">
    <property type="term" value="C:actin cortical patch"/>
    <property type="evidence" value="ECO:0007669"/>
    <property type="project" value="UniProtKB-SubCell"/>
</dbReference>
<evidence type="ECO:0000259" key="19">
    <source>
        <dbReference type="PROSITE" id="PS50222"/>
    </source>
</evidence>
<evidence type="ECO:0000256" key="6">
    <source>
        <dbReference type="ARBA" id="ARBA00020728"/>
    </source>
</evidence>
<feature type="compositionally biased region" description="Low complexity" evidence="17">
    <location>
        <begin position="201"/>
        <end position="212"/>
    </location>
</feature>
<keyword evidence="9" id="KW-0254">Endocytosis</keyword>
<feature type="compositionally biased region" description="Polar residues" evidence="17">
    <location>
        <begin position="1174"/>
        <end position="1184"/>
    </location>
</feature>
<feature type="region of interest" description="Disordered" evidence="17">
    <location>
        <begin position="724"/>
        <end position="799"/>
    </location>
</feature>
<feature type="compositionally biased region" description="Pro residues" evidence="17">
    <location>
        <begin position="1326"/>
        <end position="1337"/>
    </location>
</feature>
<feature type="compositionally biased region" description="Low complexity" evidence="17">
    <location>
        <begin position="1254"/>
        <end position="1275"/>
    </location>
</feature>
<feature type="compositionally biased region" description="Pro residues" evidence="17">
    <location>
        <begin position="1289"/>
        <end position="1300"/>
    </location>
</feature>
<dbReference type="Proteomes" id="UP000191144">
    <property type="component" value="Chromosome F"/>
</dbReference>
<dbReference type="SMART" id="SM00027">
    <property type="entry name" value="EH"/>
    <property type="match status" value="2"/>
</dbReference>
<feature type="compositionally biased region" description="Basic and acidic residues" evidence="17">
    <location>
        <begin position="1047"/>
        <end position="1067"/>
    </location>
</feature>
<dbReference type="Pfam" id="PF12763">
    <property type="entry name" value="EH"/>
    <property type="match status" value="2"/>
</dbReference>
<protein>
    <recommendedName>
        <fullName evidence="5">Actin cytoskeleton-regulatory complex protein PAN1</fullName>
    </recommendedName>
    <alternativeName>
        <fullName evidence="6">Actin cytoskeleton-regulatory complex protein pan1</fullName>
    </alternativeName>
</protein>
<dbReference type="InterPro" id="IPR013182">
    <property type="entry name" value="DUF1720"/>
</dbReference>
<dbReference type="CDD" id="cd00052">
    <property type="entry name" value="EH"/>
    <property type="match status" value="2"/>
</dbReference>
<keyword evidence="13" id="KW-0175">Coiled coil</keyword>
<feature type="region of interest" description="Disordered" evidence="17">
    <location>
        <begin position="1"/>
        <end position="118"/>
    </location>
</feature>
<evidence type="ECO:0000256" key="14">
    <source>
        <dbReference type="ARBA" id="ARBA00023136"/>
    </source>
</evidence>
<feature type="compositionally biased region" description="Polar residues" evidence="17">
    <location>
        <begin position="1093"/>
        <end position="1104"/>
    </location>
</feature>
<dbReference type="InterPro" id="IPR018247">
    <property type="entry name" value="EF_Hand_1_Ca_BS"/>
</dbReference>
<comment type="similarity">
    <text evidence="4">Belongs to the PAN1 family.</text>
</comment>
<dbReference type="GO" id="GO:0003779">
    <property type="term" value="F:actin binding"/>
    <property type="evidence" value="ECO:0007669"/>
    <property type="project" value="UniProtKB-KW"/>
</dbReference>
<evidence type="ECO:0000313" key="20">
    <source>
        <dbReference type="EMBL" id="SCU94689.1"/>
    </source>
</evidence>
<keyword evidence="10" id="KW-0677">Repeat</keyword>
<feature type="compositionally biased region" description="Low complexity" evidence="17">
    <location>
        <begin position="501"/>
        <end position="515"/>
    </location>
</feature>
<dbReference type="InterPro" id="IPR002048">
    <property type="entry name" value="EF_hand_dom"/>
</dbReference>
<evidence type="ECO:0000256" key="16">
    <source>
        <dbReference type="ARBA" id="ARBA00023212"/>
    </source>
</evidence>
<reference evidence="21" key="1">
    <citation type="submission" date="2016-03" db="EMBL/GenBank/DDBJ databases">
        <authorList>
            <person name="Devillers Hugo."/>
        </authorList>
    </citation>
    <scope>NUCLEOTIDE SEQUENCE [LARGE SCALE GENOMIC DNA]</scope>
</reference>
<evidence type="ECO:0000256" key="5">
    <source>
        <dbReference type="ARBA" id="ARBA00015110"/>
    </source>
</evidence>